<dbReference type="InterPro" id="IPR011493">
    <property type="entry name" value="GLUG"/>
</dbReference>
<evidence type="ECO:0000313" key="2">
    <source>
        <dbReference type="EMBL" id="CAB4342623.1"/>
    </source>
</evidence>
<reference evidence="2" key="1">
    <citation type="submission" date="2020-05" db="EMBL/GenBank/DDBJ databases">
        <authorList>
            <person name="Chiriac C."/>
            <person name="Salcher M."/>
            <person name="Ghai R."/>
            <person name="Kavagutti S V."/>
        </authorList>
    </citation>
    <scope>NUCLEOTIDE SEQUENCE</scope>
</reference>
<feature type="domain" description="GLUG" evidence="1">
    <location>
        <begin position="237"/>
        <end position="262"/>
    </location>
</feature>
<gene>
    <name evidence="2" type="ORF">UFOPK3547_00717</name>
</gene>
<evidence type="ECO:0000259" key="1">
    <source>
        <dbReference type="Pfam" id="PF07581"/>
    </source>
</evidence>
<proteinExistence type="predicted"/>
<dbReference type="EMBL" id="CAESAN010000049">
    <property type="protein sequence ID" value="CAB4342623.1"/>
    <property type="molecule type" value="Genomic_DNA"/>
</dbReference>
<dbReference type="Gene3D" id="2.160.20.110">
    <property type="match status" value="2"/>
</dbReference>
<protein>
    <submittedName>
        <fullName evidence="2">Unannotated protein</fullName>
    </submittedName>
</protein>
<dbReference type="Pfam" id="PF07581">
    <property type="entry name" value="Glug"/>
    <property type="match status" value="1"/>
</dbReference>
<organism evidence="2">
    <name type="scientific">freshwater metagenome</name>
    <dbReference type="NCBI Taxonomy" id="449393"/>
    <lineage>
        <taxon>unclassified sequences</taxon>
        <taxon>metagenomes</taxon>
        <taxon>ecological metagenomes</taxon>
    </lineage>
</organism>
<dbReference type="AlphaFoldDB" id="A0A6J5ZT30"/>
<name>A0A6J5ZT30_9ZZZZ</name>
<sequence length="596" mass="60031">MTTAPRTTNRRWLTAAFAACIAGLALTPTAANANGCIAHSADADGTAAHPFLIENAANLQCLRDNAPDYWTGQHFKQTANIDLSAEPAWTSTIGTVAEPFTGSYDGNGQTITGLQVELTGSNAGLFGATSGATISNLTIDDAAISIPAVEAYSGAAPLVGTANSSTVITNVHSSGTVQGQAAGGIAGQALNGTQIWSSSSSAVITGNDFGAGGLVGFAEIGVSITDSSASGSVIGDIYVGGLVGAVRANSEVFYSYSTGDVTGRPNYQGGGEGGYVGGLVGAAIATASGSGNVIARSFATGDVTATDPRTSNDPNLCGACAGGLIGVTTEDGTEMPNVIADSFASGTVTGGIAAGGLIGRNMGGAAGSANSTATIADSYSRSAVRGPENATGAILGAMTEGIFNVTDTFWNRTDADDADVNSYGMRSTQALMKTYAFYANATWDISDTSPTTKKWVSCAAHNDGYPFLQWYAAKQNWTCSPAPSNLFTVRADGSSTTAVSSLITVPGAGKASQTGTFSGSSSARSAKTVTACRASKKVTKAGHYRLSCQLTSAARSARRKGSIRVSLRTTFTPTGGAARTVTRTITLKKTSSGVTG</sequence>
<accession>A0A6J5ZT30</accession>